<organism evidence="1 2">
    <name type="scientific">Blastomyces percursus</name>
    <dbReference type="NCBI Taxonomy" id="1658174"/>
    <lineage>
        <taxon>Eukaryota</taxon>
        <taxon>Fungi</taxon>
        <taxon>Dikarya</taxon>
        <taxon>Ascomycota</taxon>
        <taxon>Pezizomycotina</taxon>
        <taxon>Eurotiomycetes</taxon>
        <taxon>Eurotiomycetidae</taxon>
        <taxon>Onygenales</taxon>
        <taxon>Ajellomycetaceae</taxon>
        <taxon>Blastomyces</taxon>
    </lineage>
</organism>
<name>A0A1J9P0P9_9EURO</name>
<feature type="non-terminal residue" evidence="1">
    <location>
        <position position="1"/>
    </location>
</feature>
<evidence type="ECO:0000313" key="1">
    <source>
        <dbReference type="EMBL" id="OJD09410.1"/>
    </source>
</evidence>
<dbReference type="AlphaFoldDB" id="A0A1J9P0P9"/>
<dbReference type="VEuPathDB" id="FungiDB:ACJ73_10340"/>
<comment type="caution">
    <text evidence="1">The sequence shown here is derived from an EMBL/GenBank/DDBJ whole genome shotgun (WGS) entry which is preliminary data.</text>
</comment>
<sequence length="103" mass="11540">AVPVEPIDKAKRFEVEWYSHQHTDNLSQPVVLDSPRKFQLSIVLIQINATSNRLGINTLNGVGEAANPSAHPCGNWRRYSPSGPRAAFWSGGELERLYLYTYA</sequence>
<protein>
    <submittedName>
        <fullName evidence="1">Uncharacterized protein</fullName>
    </submittedName>
</protein>
<gene>
    <name evidence="1" type="ORF">ACJ73_10340</name>
</gene>
<dbReference type="EMBL" id="LGTZ01003765">
    <property type="protein sequence ID" value="OJD09410.1"/>
    <property type="molecule type" value="Genomic_DNA"/>
</dbReference>
<reference evidence="1 2" key="1">
    <citation type="submission" date="2015-08" db="EMBL/GenBank/DDBJ databases">
        <title>Emmonsia species relationships and genome sequence.</title>
        <authorList>
            <person name="Cuomo C.A."/>
            <person name="Schwartz I.S."/>
            <person name="Kenyon C."/>
            <person name="De Hoog G.S."/>
            <person name="Govender N.P."/>
            <person name="Botha A."/>
            <person name="Moreno L."/>
            <person name="De Vries M."/>
            <person name="Munoz J.F."/>
            <person name="Stielow J.B."/>
        </authorList>
    </citation>
    <scope>NUCLEOTIDE SEQUENCE [LARGE SCALE GENOMIC DNA]</scope>
    <source>
        <strain evidence="1 2">EI222</strain>
    </source>
</reference>
<keyword evidence="2" id="KW-1185">Reference proteome</keyword>
<accession>A0A1J9P0P9</accession>
<dbReference type="Proteomes" id="UP000242791">
    <property type="component" value="Unassembled WGS sequence"/>
</dbReference>
<evidence type="ECO:0000313" key="2">
    <source>
        <dbReference type="Proteomes" id="UP000242791"/>
    </source>
</evidence>
<proteinExistence type="predicted"/>